<dbReference type="EMBL" id="BOMN01000115">
    <property type="protein sequence ID" value="GIE25089.1"/>
    <property type="molecule type" value="Genomic_DNA"/>
</dbReference>
<dbReference type="SUPFAM" id="SSF53850">
    <property type="entry name" value="Periplasmic binding protein-like II"/>
    <property type="match status" value="1"/>
</dbReference>
<evidence type="ECO:0000256" key="3">
    <source>
        <dbReference type="ARBA" id="ARBA00022448"/>
    </source>
</evidence>
<keyword evidence="3" id="KW-0813">Transport</keyword>
<dbReference type="PANTHER" id="PTHR30290">
    <property type="entry name" value="PERIPLASMIC BINDING COMPONENT OF ABC TRANSPORTER"/>
    <property type="match status" value="1"/>
</dbReference>
<comment type="similarity">
    <text evidence="2">Belongs to the bacterial solute-binding protein 5 family.</text>
</comment>
<organism evidence="7 8">
    <name type="scientific">Winogradskya humida</name>
    <dbReference type="NCBI Taxonomy" id="113566"/>
    <lineage>
        <taxon>Bacteria</taxon>
        <taxon>Bacillati</taxon>
        <taxon>Actinomycetota</taxon>
        <taxon>Actinomycetes</taxon>
        <taxon>Micromonosporales</taxon>
        <taxon>Micromonosporaceae</taxon>
        <taxon>Winogradskya</taxon>
    </lineage>
</organism>
<evidence type="ECO:0000256" key="5">
    <source>
        <dbReference type="SAM" id="SignalP"/>
    </source>
</evidence>
<evidence type="ECO:0000313" key="7">
    <source>
        <dbReference type="EMBL" id="GIE25089.1"/>
    </source>
</evidence>
<keyword evidence="4 5" id="KW-0732">Signal</keyword>
<comment type="caution">
    <text evidence="7">The sequence shown here is derived from an EMBL/GenBank/DDBJ whole genome shotgun (WGS) entry which is preliminary data.</text>
</comment>
<dbReference type="InterPro" id="IPR039424">
    <property type="entry name" value="SBP_5"/>
</dbReference>
<evidence type="ECO:0000313" key="8">
    <source>
        <dbReference type="Proteomes" id="UP000603200"/>
    </source>
</evidence>
<gene>
    <name evidence="7" type="ORF">Ahu01nite_081910</name>
</gene>
<comment type="subcellular location">
    <subcellularLocation>
        <location evidence="1">Cell envelope</location>
    </subcellularLocation>
</comment>
<feature type="signal peptide" evidence="5">
    <location>
        <begin position="1"/>
        <end position="35"/>
    </location>
</feature>
<dbReference type="InterPro" id="IPR000914">
    <property type="entry name" value="SBP_5_dom"/>
</dbReference>
<accession>A0ABQ4A2Y8</accession>
<feature type="domain" description="Solute-binding protein family 5" evidence="6">
    <location>
        <begin position="96"/>
        <end position="449"/>
    </location>
</feature>
<dbReference type="Pfam" id="PF00496">
    <property type="entry name" value="SBP_bac_5"/>
    <property type="match status" value="1"/>
</dbReference>
<proteinExistence type="inferred from homology"/>
<evidence type="ECO:0000259" key="6">
    <source>
        <dbReference type="Pfam" id="PF00496"/>
    </source>
</evidence>
<dbReference type="Gene3D" id="3.40.190.10">
    <property type="entry name" value="Periplasmic binding protein-like II"/>
    <property type="match status" value="1"/>
</dbReference>
<evidence type="ECO:0000256" key="2">
    <source>
        <dbReference type="ARBA" id="ARBA00005695"/>
    </source>
</evidence>
<dbReference type="Gene3D" id="3.10.105.10">
    <property type="entry name" value="Dipeptide-binding Protein, Domain 3"/>
    <property type="match status" value="1"/>
</dbReference>
<dbReference type="Proteomes" id="UP000603200">
    <property type="component" value="Unassembled WGS sequence"/>
</dbReference>
<name>A0ABQ4A2Y8_9ACTN</name>
<sequence length="538" mass="56929">MTVPRVADNLPPSLRRGVTRRVLAAGLLAATFSLAACGSGDSGTKATGPADQLRLAVSSDLPTLDPSTVYQYEGNQVLTAVYEGLLSYSPDSTEAIVPQLASKYDVSKDGLTYTFTLRDDVTFTGGRTMTSKDVQASFERLADKKVASQMSYMVMGVAKYATPDDHTFVVTLAAPSSSFLSLVASPFGPKIIDSDVLTKNAADSATTYLKDHTAGTGPYELTSMTKGQGYELTSRADYWGGKPGFAKVSVKVIGDAATQLLQLQGGDLDIVTGQPVATLDQFAKNSGYKVAEYPTLQKSMLHLKVTGNLADVKLREALRAAIDRDAFTKQIFGTHAAVSTQMYPVKNVPAGTAKDDWTTDPTALTTLAAGKTLTLGYVSGHARDKQASEALQAKWAAAGAKVELVAVQGSDIYGLSSNLASAPDMIYETAYPDSTHPDTWSRLFWYSDTAKGNGALNYLVGGTKEADAAIDAGAAATDQATIDADYAKAGDLVHAQASYITLADMNDSFIMRSDLTGGGHWLPAPLTLDLRTLKRAGN</sequence>
<dbReference type="RefSeq" id="WP_203842060.1">
    <property type="nucleotide sequence ID" value="NZ_BAAATV010000015.1"/>
</dbReference>
<evidence type="ECO:0000256" key="1">
    <source>
        <dbReference type="ARBA" id="ARBA00004196"/>
    </source>
</evidence>
<evidence type="ECO:0000256" key="4">
    <source>
        <dbReference type="ARBA" id="ARBA00022729"/>
    </source>
</evidence>
<feature type="chain" id="PRO_5045830658" description="Solute-binding protein family 5 domain-containing protein" evidence="5">
    <location>
        <begin position="36"/>
        <end position="538"/>
    </location>
</feature>
<dbReference type="Gene3D" id="3.90.76.10">
    <property type="entry name" value="Dipeptide-binding Protein, Domain 1"/>
    <property type="match status" value="1"/>
</dbReference>
<protein>
    <recommendedName>
        <fullName evidence="6">Solute-binding protein family 5 domain-containing protein</fullName>
    </recommendedName>
</protein>
<dbReference type="PIRSF" id="PIRSF002741">
    <property type="entry name" value="MppA"/>
    <property type="match status" value="1"/>
</dbReference>
<dbReference type="PANTHER" id="PTHR30290:SF10">
    <property type="entry name" value="PERIPLASMIC OLIGOPEPTIDE-BINDING PROTEIN-RELATED"/>
    <property type="match status" value="1"/>
</dbReference>
<keyword evidence="8" id="KW-1185">Reference proteome</keyword>
<dbReference type="InterPro" id="IPR030678">
    <property type="entry name" value="Peptide/Ni-bd"/>
</dbReference>
<reference evidence="7 8" key="1">
    <citation type="submission" date="2021-01" db="EMBL/GenBank/DDBJ databases">
        <title>Whole genome shotgun sequence of Actinoplanes humidus NBRC 14915.</title>
        <authorList>
            <person name="Komaki H."/>
            <person name="Tamura T."/>
        </authorList>
    </citation>
    <scope>NUCLEOTIDE SEQUENCE [LARGE SCALE GENOMIC DNA]</scope>
    <source>
        <strain evidence="7 8">NBRC 14915</strain>
    </source>
</reference>